<dbReference type="Proteomes" id="UP000023152">
    <property type="component" value="Unassembled WGS sequence"/>
</dbReference>
<feature type="compositionally biased region" description="Low complexity" evidence="1">
    <location>
        <begin position="209"/>
        <end position="232"/>
    </location>
</feature>
<accession>X6MTQ7</accession>
<feature type="non-terminal residue" evidence="2">
    <location>
        <position position="419"/>
    </location>
</feature>
<name>X6MTQ7_RETFI</name>
<dbReference type="AlphaFoldDB" id="X6MTQ7"/>
<keyword evidence="3" id="KW-1185">Reference proteome</keyword>
<feature type="region of interest" description="Disordered" evidence="1">
    <location>
        <begin position="27"/>
        <end position="70"/>
    </location>
</feature>
<evidence type="ECO:0000256" key="1">
    <source>
        <dbReference type="SAM" id="MobiDB-lite"/>
    </source>
</evidence>
<reference evidence="2 3" key="1">
    <citation type="journal article" date="2013" name="Curr. Biol.">
        <title>The Genome of the Foraminiferan Reticulomyxa filosa.</title>
        <authorList>
            <person name="Glockner G."/>
            <person name="Hulsmann N."/>
            <person name="Schleicher M."/>
            <person name="Noegel A.A."/>
            <person name="Eichinger L."/>
            <person name="Gallinger C."/>
            <person name="Pawlowski J."/>
            <person name="Sierra R."/>
            <person name="Euteneuer U."/>
            <person name="Pillet L."/>
            <person name="Moustafa A."/>
            <person name="Platzer M."/>
            <person name="Groth M."/>
            <person name="Szafranski K."/>
            <person name="Schliwa M."/>
        </authorList>
    </citation>
    <scope>NUCLEOTIDE SEQUENCE [LARGE SCALE GENOMIC DNA]</scope>
</reference>
<proteinExistence type="predicted"/>
<comment type="caution">
    <text evidence="2">The sequence shown here is derived from an EMBL/GenBank/DDBJ whole genome shotgun (WGS) entry which is preliminary data.</text>
</comment>
<organism evidence="2 3">
    <name type="scientific">Reticulomyxa filosa</name>
    <dbReference type="NCBI Taxonomy" id="46433"/>
    <lineage>
        <taxon>Eukaryota</taxon>
        <taxon>Sar</taxon>
        <taxon>Rhizaria</taxon>
        <taxon>Retaria</taxon>
        <taxon>Foraminifera</taxon>
        <taxon>Monothalamids</taxon>
        <taxon>Reticulomyxidae</taxon>
        <taxon>Reticulomyxa</taxon>
    </lineage>
</organism>
<gene>
    <name evidence="2" type="ORF">RFI_20507</name>
</gene>
<feature type="non-terminal residue" evidence="2">
    <location>
        <position position="1"/>
    </location>
</feature>
<protein>
    <submittedName>
        <fullName evidence="2">Uncharacterized protein</fullName>
    </submittedName>
</protein>
<evidence type="ECO:0000313" key="2">
    <source>
        <dbReference type="EMBL" id="ETO16832.1"/>
    </source>
</evidence>
<dbReference type="EMBL" id="ASPP01017782">
    <property type="protein sequence ID" value="ETO16832.1"/>
    <property type="molecule type" value="Genomic_DNA"/>
</dbReference>
<sequence length="419" mass="47204">LTPILLAQVTAADSVEENFCLQLENTSVREEDSKSNSSVEKEEEGKGEDRIEFCGREEEEKNSDQQGFTDKFDKNKHEQVICRGSIRGNSDFHSFYLDPFQSNAQKRFRKTVRNPPSNRVVVPASILPILYSPKEEQQTLKKKILYMYIYMYIYIHICIDKINKCKQTKPSHYTQKKKKGGFGIEESIDCETTVVAAAAAAVLHNRRAQSQSQSKSQNQSQSQPQVAASTAESKTKTKSKSNLKKKYRLLSLSKTSNKDKVISKVDSITQSVSLLVSHTFSKSKKVEDTPYPDPIKKNSESFSSTLPVLRFQSNSSETYSCSVDKLDEESDESVSGSCSGSGVSIKKEIKQSWSHVDKRRRKKSFWNKMGCCCGSVQNSPKGVETFQETQQQAHKKEAKVVVIRDHKDVDFDTNGPNNG</sequence>
<evidence type="ECO:0000313" key="3">
    <source>
        <dbReference type="Proteomes" id="UP000023152"/>
    </source>
</evidence>
<feature type="compositionally biased region" description="Basic and acidic residues" evidence="1">
    <location>
        <begin position="27"/>
        <end position="63"/>
    </location>
</feature>
<feature type="region of interest" description="Disordered" evidence="1">
    <location>
        <begin position="207"/>
        <end position="242"/>
    </location>
</feature>